<evidence type="ECO:0000313" key="3">
    <source>
        <dbReference type="Proteomes" id="UP001438707"/>
    </source>
</evidence>
<dbReference type="InterPro" id="IPR036047">
    <property type="entry name" value="F-box-like_dom_sf"/>
</dbReference>
<protein>
    <recommendedName>
        <fullName evidence="1">F-box domain-containing protein</fullName>
    </recommendedName>
</protein>
<proteinExistence type="predicted"/>
<keyword evidence="3" id="KW-1185">Reference proteome</keyword>
<gene>
    <name evidence="2" type="ORF">WJX74_005690</name>
</gene>
<dbReference type="InterPro" id="IPR001810">
    <property type="entry name" value="F-box_dom"/>
</dbReference>
<dbReference type="EMBL" id="JALJOS010000002">
    <property type="protein sequence ID" value="KAK9843018.1"/>
    <property type="molecule type" value="Genomic_DNA"/>
</dbReference>
<dbReference type="SUPFAM" id="SSF81383">
    <property type="entry name" value="F-box domain"/>
    <property type="match status" value="1"/>
</dbReference>
<evidence type="ECO:0000259" key="1">
    <source>
        <dbReference type="PROSITE" id="PS50181"/>
    </source>
</evidence>
<dbReference type="Pfam" id="PF12937">
    <property type="entry name" value="F-box-like"/>
    <property type="match status" value="1"/>
</dbReference>
<dbReference type="PROSITE" id="PS50181">
    <property type="entry name" value="FBOX"/>
    <property type="match status" value="1"/>
</dbReference>
<dbReference type="Gene3D" id="1.20.1280.50">
    <property type="match status" value="1"/>
</dbReference>
<dbReference type="Proteomes" id="UP001438707">
    <property type="component" value="Unassembled WGS sequence"/>
</dbReference>
<sequence length="410" mass="45323">MRKVKLQGLKMLPAEILAKIMSYLDQRDLLRMRQASRRFSSLAHMQELQLRWKVASEDDSASLSLFALRHCMGPEDSAPSLAITIGLGVEKDFPVEVDFCWPSLIQALNCSRLTAIRCESWDLTQLQAQYLMRAIPSELTILGLQTSPVILEDPNWQRLSMLTQLIYNSRIGEAATSSVPAWGIAQLPLKTFSHRSIHEQGRQVFADGFQLPPVEILRLNGDPFSSKENAVSVNILQEVQLCSPSQHLISKYTGVNLQRLHLCAGGCPTTTRSLLEELARCAPEVACRHLTFGGMRSYTNTVGRSMDLFKVVNAMPRLSTLALQRSVCVHACADVHASANLHCPSPRDGSTTLCTSLASYTAVLKRVTVRIQGAFQLKLQNSSGLETQSADLQPNGHVVMCMCRTCCPDA</sequence>
<feature type="domain" description="F-box" evidence="1">
    <location>
        <begin position="6"/>
        <end position="55"/>
    </location>
</feature>
<dbReference type="SMART" id="SM00256">
    <property type="entry name" value="FBOX"/>
    <property type="match status" value="1"/>
</dbReference>
<organism evidence="2 3">
    <name type="scientific">Apatococcus lobatus</name>
    <dbReference type="NCBI Taxonomy" id="904363"/>
    <lineage>
        <taxon>Eukaryota</taxon>
        <taxon>Viridiplantae</taxon>
        <taxon>Chlorophyta</taxon>
        <taxon>core chlorophytes</taxon>
        <taxon>Trebouxiophyceae</taxon>
        <taxon>Chlorellales</taxon>
        <taxon>Chlorellaceae</taxon>
        <taxon>Apatococcus</taxon>
    </lineage>
</organism>
<reference evidence="2 3" key="1">
    <citation type="journal article" date="2024" name="Nat. Commun.">
        <title>Phylogenomics reveals the evolutionary origins of lichenization in chlorophyte algae.</title>
        <authorList>
            <person name="Puginier C."/>
            <person name="Libourel C."/>
            <person name="Otte J."/>
            <person name="Skaloud P."/>
            <person name="Haon M."/>
            <person name="Grisel S."/>
            <person name="Petersen M."/>
            <person name="Berrin J.G."/>
            <person name="Delaux P.M."/>
            <person name="Dal Grande F."/>
            <person name="Keller J."/>
        </authorList>
    </citation>
    <scope>NUCLEOTIDE SEQUENCE [LARGE SCALE GENOMIC DNA]</scope>
    <source>
        <strain evidence="2 3">SAG 2145</strain>
    </source>
</reference>
<name>A0AAW1SCB8_9CHLO</name>
<accession>A0AAW1SCB8</accession>
<dbReference type="AlphaFoldDB" id="A0AAW1SCB8"/>
<comment type="caution">
    <text evidence="2">The sequence shown here is derived from an EMBL/GenBank/DDBJ whole genome shotgun (WGS) entry which is preliminary data.</text>
</comment>
<dbReference type="CDD" id="cd09917">
    <property type="entry name" value="F-box_SF"/>
    <property type="match status" value="1"/>
</dbReference>
<evidence type="ECO:0000313" key="2">
    <source>
        <dbReference type="EMBL" id="KAK9843018.1"/>
    </source>
</evidence>